<evidence type="ECO:0000256" key="8">
    <source>
        <dbReference type="SAM" id="Phobius"/>
    </source>
</evidence>
<keyword evidence="7 8" id="KW-0472">Membrane</keyword>
<gene>
    <name evidence="9" type="ORF">SAMN04488700_1285</name>
</gene>
<keyword evidence="3" id="KW-1003">Cell membrane</keyword>
<dbReference type="GO" id="GO:0008324">
    <property type="term" value="F:monoatomic cation transmembrane transporter activity"/>
    <property type="evidence" value="ECO:0007669"/>
    <property type="project" value="InterPro"/>
</dbReference>
<dbReference type="EMBL" id="FXBJ01000002">
    <property type="protein sequence ID" value="SMH31602.1"/>
    <property type="molecule type" value="Genomic_DNA"/>
</dbReference>
<feature type="transmembrane region" description="Helical" evidence="8">
    <location>
        <begin position="242"/>
        <end position="261"/>
    </location>
</feature>
<organism evidence="9 10">
    <name type="scientific">Carnobacterium iners</name>
    <dbReference type="NCBI Taxonomy" id="1073423"/>
    <lineage>
        <taxon>Bacteria</taxon>
        <taxon>Bacillati</taxon>
        <taxon>Bacillota</taxon>
        <taxon>Bacilli</taxon>
        <taxon>Lactobacillales</taxon>
        <taxon>Carnobacteriaceae</taxon>
        <taxon>Carnobacterium</taxon>
    </lineage>
</organism>
<evidence type="ECO:0000256" key="5">
    <source>
        <dbReference type="ARBA" id="ARBA00022989"/>
    </source>
</evidence>
<dbReference type="STRING" id="1073423.SAMN04488700_1285"/>
<evidence type="ECO:0000313" key="10">
    <source>
        <dbReference type="Proteomes" id="UP000193435"/>
    </source>
</evidence>
<feature type="transmembrane region" description="Helical" evidence="8">
    <location>
        <begin position="75"/>
        <end position="97"/>
    </location>
</feature>
<name>A0A1X7N563_9LACT</name>
<keyword evidence="4 8" id="KW-0812">Transmembrane</keyword>
<sequence>MLSDKFRKLSISTRIAFSFAFVIFIGSLLLSLPISTAVTSQNTYFDNLFTAVSLTCVTGLSTTPISESYTIFGQVICIILMQIGGLGLMTIIATILMRLGKKISYTDTMAVKEALNREKLGDFKTYVLSIFKYTLVIEGIGMFLLALRFVPDFGWAKGLFTSLFLAVSGFCNAGFDNMGAISLQNYVHDPLVTSVIATLIILGGIGFSVWFDVTFNVYSIIKNKKKLGFKKMYRLLRPHTRLAINMSVILLVAGTIMFMVVEWNNASSIGNYTVPQKIMVSFFQSVTMRTAGFATIDYATVLPFSLLFSIFLMFIGGSPGGAAGGIKTTTFALVVLLVINEIRGQNNVNYASHSIPVETIRRAIVVVFTFFACLMTGFSVLLIVEEQPFVILLFEAVSALGTVGVSVNLTPELSRIGQTVLMFLMFIGRIGPITIFLSLVRRKGKRKERVYAKTNILIG</sequence>
<dbReference type="GO" id="GO:0030001">
    <property type="term" value="P:metal ion transport"/>
    <property type="evidence" value="ECO:0007669"/>
    <property type="project" value="UniProtKB-ARBA"/>
</dbReference>
<evidence type="ECO:0000256" key="4">
    <source>
        <dbReference type="ARBA" id="ARBA00022692"/>
    </source>
</evidence>
<accession>A0A1X7N563</accession>
<evidence type="ECO:0000256" key="1">
    <source>
        <dbReference type="ARBA" id="ARBA00004651"/>
    </source>
</evidence>
<dbReference type="RefSeq" id="WP_085559456.1">
    <property type="nucleotide sequence ID" value="NZ_FOAH01000047.1"/>
</dbReference>
<dbReference type="AlphaFoldDB" id="A0A1X7N563"/>
<dbReference type="Proteomes" id="UP000193435">
    <property type="component" value="Unassembled WGS sequence"/>
</dbReference>
<dbReference type="GO" id="GO:0005886">
    <property type="term" value="C:plasma membrane"/>
    <property type="evidence" value="ECO:0007669"/>
    <property type="project" value="UniProtKB-SubCell"/>
</dbReference>
<dbReference type="InterPro" id="IPR003445">
    <property type="entry name" value="Cat_transpt"/>
</dbReference>
<evidence type="ECO:0000256" key="2">
    <source>
        <dbReference type="ARBA" id="ARBA00022448"/>
    </source>
</evidence>
<evidence type="ECO:0000256" key="7">
    <source>
        <dbReference type="ARBA" id="ARBA00023136"/>
    </source>
</evidence>
<feature type="transmembrane region" description="Helical" evidence="8">
    <location>
        <begin position="12"/>
        <end position="32"/>
    </location>
</feature>
<keyword evidence="6" id="KW-0406">Ion transport</keyword>
<feature type="transmembrane region" description="Helical" evidence="8">
    <location>
        <begin position="389"/>
        <end position="409"/>
    </location>
</feature>
<feature type="transmembrane region" description="Helical" evidence="8">
    <location>
        <begin position="322"/>
        <end position="340"/>
    </location>
</feature>
<evidence type="ECO:0000256" key="6">
    <source>
        <dbReference type="ARBA" id="ARBA00023065"/>
    </source>
</evidence>
<feature type="transmembrane region" description="Helical" evidence="8">
    <location>
        <begin position="421"/>
        <end position="440"/>
    </location>
</feature>
<keyword evidence="10" id="KW-1185">Reference proteome</keyword>
<feature type="transmembrane region" description="Helical" evidence="8">
    <location>
        <begin position="154"/>
        <end position="175"/>
    </location>
</feature>
<proteinExistence type="predicted"/>
<feature type="transmembrane region" description="Helical" evidence="8">
    <location>
        <begin position="126"/>
        <end position="147"/>
    </location>
</feature>
<comment type="subcellular location">
    <subcellularLocation>
        <location evidence="1">Cell membrane</location>
        <topology evidence="1">Multi-pass membrane protein</topology>
    </subcellularLocation>
</comment>
<keyword evidence="5 8" id="KW-1133">Transmembrane helix</keyword>
<feature type="transmembrane region" description="Helical" evidence="8">
    <location>
        <begin position="195"/>
        <end position="221"/>
    </location>
</feature>
<dbReference type="PANTHER" id="PTHR32024">
    <property type="entry name" value="TRK SYSTEM POTASSIUM UPTAKE PROTEIN TRKG-RELATED"/>
    <property type="match status" value="1"/>
</dbReference>
<evidence type="ECO:0000313" key="9">
    <source>
        <dbReference type="EMBL" id="SMH31602.1"/>
    </source>
</evidence>
<evidence type="ECO:0000256" key="3">
    <source>
        <dbReference type="ARBA" id="ARBA00022475"/>
    </source>
</evidence>
<feature type="transmembrane region" description="Helical" evidence="8">
    <location>
        <begin position="291"/>
        <end position="315"/>
    </location>
</feature>
<keyword evidence="2" id="KW-0813">Transport</keyword>
<dbReference type="OrthoDB" id="9810952at2"/>
<protein>
    <submittedName>
        <fullName evidence="9">Trk system potassium uptake protein TrkH</fullName>
    </submittedName>
</protein>
<dbReference type="PANTHER" id="PTHR32024:SF1">
    <property type="entry name" value="KTR SYSTEM POTASSIUM UPTAKE PROTEIN B"/>
    <property type="match status" value="1"/>
</dbReference>
<feature type="transmembrane region" description="Helical" evidence="8">
    <location>
        <begin position="360"/>
        <end position="382"/>
    </location>
</feature>
<dbReference type="Pfam" id="PF02386">
    <property type="entry name" value="TrkH"/>
    <property type="match status" value="1"/>
</dbReference>
<reference evidence="9 10" key="1">
    <citation type="submission" date="2017-04" db="EMBL/GenBank/DDBJ databases">
        <authorList>
            <person name="Afonso C.L."/>
            <person name="Miller P.J."/>
            <person name="Scott M.A."/>
            <person name="Spackman E."/>
            <person name="Goraichik I."/>
            <person name="Dimitrov K.M."/>
            <person name="Suarez D.L."/>
            <person name="Swayne D.E."/>
        </authorList>
    </citation>
    <scope>NUCLEOTIDE SEQUENCE [LARGE SCALE GENOMIC DNA]</scope>
    <source>
        <strain evidence="9 10">LMG26642</strain>
    </source>
</reference>